<feature type="compositionally biased region" description="Polar residues" evidence="1">
    <location>
        <begin position="92"/>
        <end position="105"/>
    </location>
</feature>
<evidence type="ECO:0000313" key="3">
    <source>
        <dbReference type="Proteomes" id="UP000636709"/>
    </source>
</evidence>
<organism evidence="2 3">
    <name type="scientific">Digitaria exilis</name>
    <dbReference type="NCBI Taxonomy" id="1010633"/>
    <lineage>
        <taxon>Eukaryota</taxon>
        <taxon>Viridiplantae</taxon>
        <taxon>Streptophyta</taxon>
        <taxon>Embryophyta</taxon>
        <taxon>Tracheophyta</taxon>
        <taxon>Spermatophyta</taxon>
        <taxon>Magnoliopsida</taxon>
        <taxon>Liliopsida</taxon>
        <taxon>Poales</taxon>
        <taxon>Poaceae</taxon>
        <taxon>PACMAD clade</taxon>
        <taxon>Panicoideae</taxon>
        <taxon>Panicodae</taxon>
        <taxon>Paniceae</taxon>
        <taxon>Anthephorinae</taxon>
        <taxon>Digitaria</taxon>
    </lineage>
</organism>
<dbReference type="OrthoDB" id="695347at2759"/>
<gene>
    <name evidence="2" type="ORF">HU200_031043</name>
</gene>
<dbReference type="Proteomes" id="UP000636709">
    <property type="component" value="Unassembled WGS sequence"/>
</dbReference>
<feature type="region of interest" description="Disordered" evidence="1">
    <location>
        <begin position="91"/>
        <end position="119"/>
    </location>
</feature>
<feature type="compositionally biased region" description="Low complexity" evidence="1">
    <location>
        <begin position="167"/>
        <end position="181"/>
    </location>
</feature>
<feature type="region of interest" description="Disordered" evidence="1">
    <location>
        <begin position="268"/>
        <end position="288"/>
    </location>
</feature>
<feature type="region of interest" description="Disordered" evidence="1">
    <location>
        <begin position="140"/>
        <end position="199"/>
    </location>
</feature>
<dbReference type="EMBL" id="JACEFO010001770">
    <property type="protein sequence ID" value="KAF8704806.1"/>
    <property type="molecule type" value="Genomic_DNA"/>
</dbReference>
<comment type="caution">
    <text evidence="2">The sequence shown here is derived from an EMBL/GenBank/DDBJ whole genome shotgun (WGS) entry which is preliminary data.</text>
</comment>
<name>A0A835EQ91_9POAL</name>
<feature type="compositionally biased region" description="Low complexity" evidence="1">
    <location>
        <begin position="106"/>
        <end position="119"/>
    </location>
</feature>
<proteinExistence type="predicted"/>
<reference evidence="2" key="1">
    <citation type="submission" date="2020-07" db="EMBL/GenBank/DDBJ databases">
        <title>Genome sequence and genetic diversity analysis of an under-domesticated orphan crop, white fonio (Digitaria exilis).</title>
        <authorList>
            <person name="Bennetzen J.L."/>
            <person name="Chen S."/>
            <person name="Ma X."/>
            <person name="Wang X."/>
            <person name="Yssel A.E.J."/>
            <person name="Chaluvadi S.R."/>
            <person name="Johnson M."/>
            <person name="Gangashetty P."/>
            <person name="Hamidou F."/>
            <person name="Sanogo M.D."/>
            <person name="Zwaenepoel A."/>
            <person name="Wallace J."/>
            <person name="Van De Peer Y."/>
            <person name="Van Deynze A."/>
        </authorList>
    </citation>
    <scope>NUCLEOTIDE SEQUENCE</scope>
    <source>
        <tissue evidence="2">Leaves</tissue>
    </source>
</reference>
<keyword evidence="3" id="KW-1185">Reference proteome</keyword>
<feature type="compositionally biased region" description="Low complexity" evidence="1">
    <location>
        <begin position="140"/>
        <end position="151"/>
    </location>
</feature>
<feature type="compositionally biased region" description="Polar residues" evidence="1">
    <location>
        <begin position="322"/>
        <end position="332"/>
    </location>
</feature>
<evidence type="ECO:0000256" key="1">
    <source>
        <dbReference type="SAM" id="MobiDB-lite"/>
    </source>
</evidence>
<feature type="region of interest" description="Disordered" evidence="1">
    <location>
        <begin position="313"/>
        <end position="336"/>
    </location>
</feature>
<sequence length="531" mass="58982">MHTEWEMPGRLGSHSLYSLLFSLSASQEGELAMVVGGLVKRARDVAWKARGREDGAWGKDKAVVNEWWAGYCQLKITGMAGVGGPVRDCENSSRLSRSNRTIDSNTETTTVSTTPSLPPLTSLYPHEASSPSLLTLLPRRATPSPRSLRSPVTRAKHAPPARTCRMVVSSSFSSSPVARSVETGGRRSKAGKVDGRRHDDSGVRLLSESLCLCPSHISGMGPTCLLLPSLFFLLPFFLVLTLEQRARPPPSPPPPWKRGRDFSRYARRHATGGGRRGTGVVAGRAEQRDKPRELAASIALIDKRVADGVHQPVQHAAAPASRTRQVFSTRSQRGGHEWVKKTPLGRELSLNTELRVIMEFYKIGGIGEWDEYKQHLPAMNAHLAAALERYKAGHVERGLFHFVPKLTSAGPGAEREAIHKWRRQRERRAAAAARIKEATDRARAARKMTSLIVEMKTRLMRPSGMLYLGYLMSPTRDTDLCPPATLPAGKRSCLYPHPADIRGYRVTQLAHQMVQMMELELWNWNHVHQQH</sequence>
<protein>
    <submittedName>
        <fullName evidence="2">Uncharacterized protein</fullName>
    </submittedName>
</protein>
<accession>A0A835EQ91</accession>
<dbReference type="AlphaFoldDB" id="A0A835EQ91"/>
<evidence type="ECO:0000313" key="2">
    <source>
        <dbReference type="EMBL" id="KAF8704806.1"/>
    </source>
</evidence>